<dbReference type="SUPFAM" id="SSF50475">
    <property type="entry name" value="FMN-binding split barrel"/>
    <property type="match status" value="1"/>
</dbReference>
<dbReference type="GO" id="GO:0003677">
    <property type="term" value="F:DNA binding"/>
    <property type="evidence" value="ECO:0007669"/>
    <property type="project" value="UniProtKB-KW"/>
</dbReference>
<dbReference type="Gene3D" id="1.10.260.40">
    <property type="entry name" value="lambda repressor-like DNA-binding domains"/>
    <property type="match status" value="1"/>
</dbReference>
<accession>A0A2V4NP39</accession>
<dbReference type="InterPro" id="IPR012349">
    <property type="entry name" value="Split_barrel_FMN-bd"/>
</dbReference>
<dbReference type="Proteomes" id="UP000248039">
    <property type="component" value="Unassembled WGS sequence"/>
</dbReference>
<dbReference type="SUPFAM" id="SSF47413">
    <property type="entry name" value="lambda repressor-like DNA-binding domains"/>
    <property type="match status" value="1"/>
</dbReference>
<name>A0A2V4NP39_9ACTN</name>
<dbReference type="AlphaFoldDB" id="A0A2V4NP39"/>
<feature type="domain" description="HTH cro/C1-type" evidence="1">
    <location>
        <begin position="24"/>
        <end position="78"/>
    </location>
</feature>
<dbReference type="CDD" id="cd00093">
    <property type="entry name" value="HTH_XRE"/>
    <property type="match status" value="1"/>
</dbReference>
<dbReference type="Gene3D" id="2.30.110.10">
    <property type="entry name" value="Electron Transport, Fmn-binding Protein, Chain A"/>
    <property type="match status" value="1"/>
</dbReference>
<gene>
    <name evidence="2" type="ORF">C7C46_09835</name>
</gene>
<dbReference type="InterPro" id="IPR001387">
    <property type="entry name" value="Cro/C1-type_HTH"/>
</dbReference>
<proteinExistence type="predicted"/>
<dbReference type="Pfam" id="PF01381">
    <property type="entry name" value="HTH_3"/>
    <property type="match status" value="1"/>
</dbReference>
<sequence length="226" mass="23767">MSENTSSEPVGALAADPGDVGRRVALRRRELGLTREETAARAGMAPNYLEYLETRPAEVDTGSLLRLAGALETSESQLLGGGVDLPPGRGDAAARPVLETLDPAECWARLSEHGIGRVAFSTPLDPVVLPVNYQVLDGAIVYRTAAGSVPATAVGHRVAFEVDHMDEALSQGWSVLMTGPAELVTRPAGSGRPAHGTGPTPWAGGQRDVWVRIAPDAITGRVIRVH</sequence>
<evidence type="ECO:0000313" key="2">
    <source>
        <dbReference type="EMBL" id="PYC82650.1"/>
    </source>
</evidence>
<organism evidence="2 3">
    <name type="scientific">Streptomyces tateyamensis</name>
    <dbReference type="NCBI Taxonomy" id="565073"/>
    <lineage>
        <taxon>Bacteria</taxon>
        <taxon>Bacillati</taxon>
        <taxon>Actinomycetota</taxon>
        <taxon>Actinomycetes</taxon>
        <taxon>Kitasatosporales</taxon>
        <taxon>Streptomycetaceae</taxon>
        <taxon>Streptomyces</taxon>
    </lineage>
</organism>
<dbReference type="InterPro" id="IPR010982">
    <property type="entry name" value="Lambda_DNA-bd_dom_sf"/>
</dbReference>
<evidence type="ECO:0000313" key="3">
    <source>
        <dbReference type="Proteomes" id="UP000248039"/>
    </source>
</evidence>
<keyword evidence="3" id="KW-1185">Reference proteome</keyword>
<comment type="caution">
    <text evidence="2">The sequence shown here is derived from an EMBL/GenBank/DDBJ whole genome shotgun (WGS) entry which is preliminary data.</text>
</comment>
<dbReference type="EMBL" id="PYBW01000030">
    <property type="protein sequence ID" value="PYC82650.1"/>
    <property type="molecule type" value="Genomic_DNA"/>
</dbReference>
<protein>
    <submittedName>
        <fullName evidence="2">DNA-binding protein</fullName>
    </submittedName>
</protein>
<reference evidence="2 3" key="1">
    <citation type="submission" date="2018-03" db="EMBL/GenBank/DDBJ databases">
        <title>Bioinformatic expansion and discovery of thiopeptide antibiotics.</title>
        <authorList>
            <person name="Schwalen C.J."/>
            <person name="Hudson G.A."/>
            <person name="Mitchell D.A."/>
        </authorList>
    </citation>
    <scope>NUCLEOTIDE SEQUENCE [LARGE SCALE GENOMIC DNA]</scope>
    <source>
        <strain evidence="2 3">ATCC 21389</strain>
    </source>
</reference>
<dbReference type="Pfam" id="PF12900">
    <property type="entry name" value="Pyridox_ox_2"/>
    <property type="match status" value="1"/>
</dbReference>
<dbReference type="SMART" id="SM00530">
    <property type="entry name" value="HTH_XRE"/>
    <property type="match status" value="1"/>
</dbReference>
<dbReference type="RefSeq" id="WP_110667889.1">
    <property type="nucleotide sequence ID" value="NZ_PYBW01000030.1"/>
</dbReference>
<evidence type="ECO:0000259" key="1">
    <source>
        <dbReference type="PROSITE" id="PS50943"/>
    </source>
</evidence>
<dbReference type="OrthoDB" id="7062584at2"/>
<dbReference type="InterPro" id="IPR024747">
    <property type="entry name" value="Pyridox_Oxase-rel"/>
</dbReference>
<dbReference type="PROSITE" id="PS50943">
    <property type="entry name" value="HTH_CROC1"/>
    <property type="match status" value="1"/>
</dbReference>
<keyword evidence="2" id="KW-0238">DNA-binding</keyword>